<dbReference type="InterPro" id="IPR007492">
    <property type="entry name" value="LytTR_DNA-bd_dom"/>
</dbReference>
<reference evidence="6" key="1">
    <citation type="journal article" date="2021" name="PeerJ">
        <title>Extensive microbial diversity within the chicken gut microbiome revealed by metagenomics and culture.</title>
        <authorList>
            <person name="Gilroy R."/>
            <person name="Ravi A."/>
            <person name="Getino M."/>
            <person name="Pursley I."/>
            <person name="Horton D.L."/>
            <person name="Alikhan N.F."/>
            <person name="Baker D."/>
            <person name="Gharbi K."/>
            <person name="Hall N."/>
            <person name="Watson M."/>
            <person name="Adriaenssens E.M."/>
            <person name="Foster-Nyarko E."/>
            <person name="Jarju S."/>
            <person name="Secka A."/>
            <person name="Antonio M."/>
            <person name="Oren A."/>
            <person name="Chaudhuri R.R."/>
            <person name="La Ragione R."/>
            <person name="Hildebrand F."/>
            <person name="Pallen M.J."/>
        </authorList>
    </citation>
    <scope>NUCLEOTIDE SEQUENCE</scope>
    <source>
        <strain evidence="6">ChiBcec1-1630</strain>
    </source>
</reference>
<evidence type="ECO:0000256" key="3">
    <source>
        <dbReference type="PROSITE-ProRule" id="PRU00169"/>
    </source>
</evidence>
<feature type="domain" description="HTH LytTR-type" evidence="5">
    <location>
        <begin position="143"/>
        <end position="247"/>
    </location>
</feature>
<protein>
    <recommendedName>
        <fullName evidence="1">Stage 0 sporulation protein A homolog</fullName>
    </recommendedName>
</protein>
<organism evidence="6 7">
    <name type="scientific">Candidatus Eisenbergiella intestinigallinarum</name>
    <dbReference type="NCBI Taxonomy" id="2838549"/>
    <lineage>
        <taxon>Bacteria</taxon>
        <taxon>Bacillati</taxon>
        <taxon>Bacillota</taxon>
        <taxon>Clostridia</taxon>
        <taxon>Lachnospirales</taxon>
        <taxon>Lachnospiraceae</taxon>
        <taxon>Eisenbergiella</taxon>
    </lineage>
</organism>
<dbReference type="InterPro" id="IPR046947">
    <property type="entry name" value="LytR-like"/>
</dbReference>
<dbReference type="Pfam" id="PF04397">
    <property type="entry name" value="LytTR"/>
    <property type="match status" value="1"/>
</dbReference>
<dbReference type="EMBL" id="DWVS01000235">
    <property type="protein sequence ID" value="HJC88211.1"/>
    <property type="molecule type" value="Genomic_DNA"/>
</dbReference>
<evidence type="ECO:0000313" key="6">
    <source>
        <dbReference type="EMBL" id="HJC88211.1"/>
    </source>
</evidence>
<comment type="caution">
    <text evidence="6">The sequence shown here is derived from an EMBL/GenBank/DDBJ whole genome shotgun (WGS) entry which is preliminary data.</text>
</comment>
<evidence type="ECO:0000313" key="7">
    <source>
        <dbReference type="Proteomes" id="UP000823922"/>
    </source>
</evidence>
<feature type="modified residue" description="4-aspartylphosphate" evidence="3">
    <location>
        <position position="55"/>
    </location>
</feature>
<evidence type="ECO:0000256" key="2">
    <source>
        <dbReference type="ARBA" id="ARBA00024867"/>
    </source>
</evidence>
<dbReference type="PANTHER" id="PTHR37299">
    <property type="entry name" value="TRANSCRIPTIONAL REGULATOR-RELATED"/>
    <property type="match status" value="1"/>
</dbReference>
<dbReference type="SMART" id="SM00448">
    <property type="entry name" value="REC"/>
    <property type="match status" value="1"/>
</dbReference>
<evidence type="ECO:0000256" key="1">
    <source>
        <dbReference type="ARBA" id="ARBA00018672"/>
    </source>
</evidence>
<keyword evidence="3" id="KW-0597">Phosphoprotein</keyword>
<dbReference type="PROSITE" id="PS50930">
    <property type="entry name" value="HTH_LYTTR"/>
    <property type="match status" value="1"/>
</dbReference>
<dbReference type="Gene3D" id="2.40.50.1020">
    <property type="entry name" value="LytTr DNA-binding domain"/>
    <property type="match status" value="1"/>
</dbReference>
<dbReference type="GO" id="GO:0000156">
    <property type="term" value="F:phosphorelay response regulator activity"/>
    <property type="evidence" value="ECO:0007669"/>
    <property type="project" value="InterPro"/>
</dbReference>
<reference evidence="6" key="2">
    <citation type="submission" date="2021-04" db="EMBL/GenBank/DDBJ databases">
        <authorList>
            <person name="Gilroy R."/>
        </authorList>
    </citation>
    <scope>NUCLEOTIDE SEQUENCE</scope>
    <source>
        <strain evidence="6">ChiBcec1-1630</strain>
    </source>
</reference>
<dbReference type="PANTHER" id="PTHR37299:SF1">
    <property type="entry name" value="STAGE 0 SPORULATION PROTEIN A HOMOLOG"/>
    <property type="match status" value="1"/>
</dbReference>
<evidence type="ECO:0000259" key="4">
    <source>
        <dbReference type="PROSITE" id="PS50110"/>
    </source>
</evidence>
<dbReference type="PROSITE" id="PS50110">
    <property type="entry name" value="RESPONSE_REGULATORY"/>
    <property type="match status" value="1"/>
</dbReference>
<evidence type="ECO:0000259" key="5">
    <source>
        <dbReference type="PROSITE" id="PS50930"/>
    </source>
</evidence>
<dbReference type="SMART" id="SM00850">
    <property type="entry name" value="LytTR"/>
    <property type="match status" value="1"/>
</dbReference>
<dbReference type="Pfam" id="PF00072">
    <property type="entry name" value="Response_reg"/>
    <property type="match status" value="1"/>
</dbReference>
<dbReference type="AlphaFoldDB" id="A0A9D2TRU8"/>
<name>A0A9D2TRU8_9FIRM</name>
<dbReference type="Proteomes" id="UP000823922">
    <property type="component" value="Unassembled WGS sequence"/>
</dbReference>
<dbReference type="InterPro" id="IPR011006">
    <property type="entry name" value="CheY-like_superfamily"/>
</dbReference>
<feature type="domain" description="Response regulatory" evidence="4">
    <location>
        <begin position="4"/>
        <end position="118"/>
    </location>
</feature>
<sequence length="247" mass="28601">MAVGVMLVEDDAGVRTLLKKIIERNEGFEVNGECDNLADAVTLFVRNRPEVIFMDIEINGVNGIDCARVIMDMEPKTKIIFATAHAEYMPEAFEVYAYDYLVKPFDIERVEQTLRRIAAMKEEHSETEISEKKVHCERGLDRLLVKGRESMIFVDIPDIILVQRENNSTVICTAQDSFTTSAGLHEIEVRLDPEHFMRSHKSYIINLSKIRKIEPYGRWTYIVTFRDTDRDALITAEKYEELKKRFS</sequence>
<comment type="function">
    <text evidence="2">May play the central regulatory role in sporulation. It may be an element of the effector pathway responsible for the activation of sporulation genes in response to nutritional stress. Spo0A may act in concert with spo0H (a sigma factor) to control the expression of some genes that are critical to the sporulation process.</text>
</comment>
<dbReference type="GO" id="GO:0003677">
    <property type="term" value="F:DNA binding"/>
    <property type="evidence" value="ECO:0007669"/>
    <property type="project" value="UniProtKB-KW"/>
</dbReference>
<dbReference type="SUPFAM" id="SSF52172">
    <property type="entry name" value="CheY-like"/>
    <property type="match status" value="1"/>
</dbReference>
<accession>A0A9D2TRU8</accession>
<keyword evidence="6" id="KW-0238">DNA-binding</keyword>
<dbReference type="InterPro" id="IPR001789">
    <property type="entry name" value="Sig_transdc_resp-reg_receiver"/>
</dbReference>
<proteinExistence type="predicted"/>
<gene>
    <name evidence="6" type="ORF">H9926_09365</name>
</gene>
<dbReference type="Gene3D" id="3.40.50.2300">
    <property type="match status" value="1"/>
</dbReference>